<dbReference type="InterPro" id="IPR002110">
    <property type="entry name" value="Ankyrin_rpt"/>
</dbReference>
<dbReference type="AlphaFoldDB" id="A0A2J6SRZ7"/>
<dbReference type="Gene3D" id="1.25.40.20">
    <property type="entry name" value="Ankyrin repeat-containing domain"/>
    <property type="match status" value="1"/>
</dbReference>
<keyword evidence="1" id="KW-0677">Repeat</keyword>
<protein>
    <submittedName>
        <fullName evidence="4">Ankyrin</fullName>
    </submittedName>
</protein>
<feature type="non-terminal residue" evidence="4">
    <location>
        <position position="113"/>
    </location>
</feature>
<reference evidence="4 5" key="1">
    <citation type="submission" date="2016-04" db="EMBL/GenBank/DDBJ databases">
        <title>A degradative enzymes factory behind the ericoid mycorrhizal symbiosis.</title>
        <authorList>
            <consortium name="DOE Joint Genome Institute"/>
            <person name="Martino E."/>
            <person name="Morin E."/>
            <person name="Grelet G."/>
            <person name="Kuo A."/>
            <person name="Kohler A."/>
            <person name="Daghino S."/>
            <person name="Barry K."/>
            <person name="Choi C."/>
            <person name="Cichocki N."/>
            <person name="Clum A."/>
            <person name="Copeland A."/>
            <person name="Hainaut M."/>
            <person name="Haridas S."/>
            <person name="Labutti K."/>
            <person name="Lindquist E."/>
            <person name="Lipzen A."/>
            <person name="Khouja H.-R."/>
            <person name="Murat C."/>
            <person name="Ohm R."/>
            <person name="Olson A."/>
            <person name="Spatafora J."/>
            <person name="Veneault-Fourrey C."/>
            <person name="Henrissat B."/>
            <person name="Grigoriev I."/>
            <person name="Martin F."/>
            <person name="Perotto S."/>
        </authorList>
    </citation>
    <scope>NUCLEOTIDE SEQUENCE [LARGE SCALE GENOMIC DNA]</scope>
    <source>
        <strain evidence="4 5">E</strain>
    </source>
</reference>
<gene>
    <name evidence="4" type="ORF">K444DRAFT_503084</name>
</gene>
<name>A0A2J6SRZ7_9HELO</name>
<dbReference type="GeneID" id="36581445"/>
<keyword evidence="2 3" id="KW-0040">ANK repeat</keyword>
<dbReference type="InParanoid" id="A0A2J6SRZ7"/>
<feature type="repeat" description="ANK" evidence="3">
    <location>
        <begin position="38"/>
        <end position="70"/>
    </location>
</feature>
<proteinExistence type="predicted"/>
<dbReference type="PANTHER" id="PTHR24171">
    <property type="entry name" value="ANKYRIN REPEAT DOMAIN-CONTAINING PROTEIN 39-RELATED"/>
    <property type="match status" value="1"/>
</dbReference>
<evidence type="ECO:0000256" key="3">
    <source>
        <dbReference type="PROSITE-ProRule" id="PRU00023"/>
    </source>
</evidence>
<dbReference type="OrthoDB" id="341259at2759"/>
<organism evidence="4 5">
    <name type="scientific">Hyaloscypha bicolor E</name>
    <dbReference type="NCBI Taxonomy" id="1095630"/>
    <lineage>
        <taxon>Eukaryota</taxon>
        <taxon>Fungi</taxon>
        <taxon>Dikarya</taxon>
        <taxon>Ascomycota</taxon>
        <taxon>Pezizomycotina</taxon>
        <taxon>Leotiomycetes</taxon>
        <taxon>Helotiales</taxon>
        <taxon>Hyaloscyphaceae</taxon>
        <taxon>Hyaloscypha</taxon>
        <taxon>Hyaloscypha bicolor</taxon>
    </lineage>
</organism>
<evidence type="ECO:0000313" key="5">
    <source>
        <dbReference type="Proteomes" id="UP000235371"/>
    </source>
</evidence>
<dbReference type="RefSeq" id="XP_024730441.1">
    <property type="nucleotide sequence ID" value="XM_024873365.1"/>
</dbReference>
<dbReference type="Proteomes" id="UP000235371">
    <property type="component" value="Unassembled WGS sequence"/>
</dbReference>
<evidence type="ECO:0000256" key="1">
    <source>
        <dbReference type="ARBA" id="ARBA00022737"/>
    </source>
</evidence>
<keyword evidence="5" id="KW-1185">Reference proteome</keyword>
<dbReference type="SUPFAM" id="SSF48403">
    <property type="entry name" value="Ankyrin repeat"/>
    <property type="match status" value="1"/>
</dbReference>
<feature type="non-terminal residue" evidence="4">
    <location>
        <position position="1"/>
    </location>
</feature>
<dbReference type="Pfam" id="PF12796">
    <property type="entry name" value="Ank_2"/>
    <property type="match status" value="1"/>
</dbReference>
<feature type="repeat" description="ANK" evidence="3">
    <location>
        <begin position="5"/>
        <end position="37"/>
    </location>
</feature>
<accession>A0A2J6SRZ7</accession>
<sequence>AQDYYRKTPLHLAILQGYKEVVKELFDHRADISTTDFKGRIALHLAAYSYSLGVLRLPLERRADMAARDGECMAPLHFSYQKGITRMKDYLIEKGANREAKAIYGLTPEMLHP</sequence>
<dbReference type="EMBL" id="KZ613872">
    <property type="protein sequence ID" value="PMD53537.1"/>
    <property type="molecule type" value="Genomic_DNA"/>
</dbReference>
<evidence type="ECO:0000256" key="2">
    <source>
        <dbReference type="ARBA" id="ARBA00023043"/>
    </source>
</evidence>
<dbReference type="STRING" id="1095630.A0A2J6SRZ7"/>
<dbReference type="SMART" id="SM00248">
    <property type="entry name" value="ANK"/>
    <property type="match status" value="2"/>
</dbReference>
<dbReference type="InterPro" id="IPR036770">
    <property type="entry name" value="Ankyrin_rpt-contain_sf"/>
</dbReference>
<dbReference type="PROSITE" id="PS50088">
    <property type="entry name" value="ANK_REPEAT"/>
    <property type="match status" value="2"/>
</dbReference>
<evidence type="ECO:0000313" key="4">
    <source>
        <dbReference type="EMBL" id="PMD53537.1"/>
    </source>
</evidence>
<dbReference type="PROSITE" id="PS50297">
    <property type="entry name" value="ANK_REP_REGION"/>
    <property type="match status" value="1"/>
</dbReference>